<reference evidence="2" key="1">
    <citation type="submission" date="2021-06" db="EMBL/GenBank/DDBJ databases">
        <authorList>
            <person name="Kallberg Y."/>
            <person name="Tangrot J."/>
            <person name="Rosling A."/>
        </authorList>
    </citation>
    <scope>NUCLEOTIDE SEQUENCE</scope>
    <source>
        <strain evidence="2">87-6 pot B 2015</strain>
    </source>
</reference>
<name>A0A9N9I489_FUNMO</name>
<accession>A0A9N9I489</accession>
<evidence type="ECO:0000313" key="3">
    <source>
        <dbReference type="Proteomes" id="UP000789375"/>
    </source>
</evidence>
<evidence type="ECO:0000313" key="2">
    <source>
        <dbReference type="EMBL" id="CAG8718801.1"/>
    </source>
</evidence>
<comment type="caution">
    <text evidence="2">The sequence shown here is derived from an EMBL/GenBank/DDBJ whole genome shotgun (WGS) entry which is preliminary data.</text>
</comment>
<organism evidence="2 3">
    <name type="scientific">Funneliformis mosseae</name>
    <name type="common">Endomycorrhizal fungus</name>
    <name type="synonym">Glomus mosseae</name>
    <dbReference type="NCBI Taxonomy" id="27381"/>
    <lineage>
        <taxon>Eukaryota</taxon>
        <taxon>Fungi</taxon>
        <taxon>Fungi incertae sedis</taxon>
        <taxon>Mucoromycota</taxon>
        <taxon>Glomeromycotina</taxon>
        <taxon>Glomeromycetes</taxon>
        <taxon>Glomerales</taxon>
        <taxon>Glomeraceae</taxon>
        <taxon>Funneliformis</taxon>
    </lineage>
</organism>
<evidence type="ECO:0000256" key="1">
    <source>
        <dbReference type="SAM" id="SignalP"/>
    </source>
</evidence>
<proteinExistence type="predicted"/>
<sequence length="124" mass="13590">MLLAFLPAVIATFVEVVGKASSVDTIQSSTLNVEACFRADTGYHSCLVFDFNSPIGKRACSSDGIWCFKLVNFDGKQGKVDYQVKFASRLSDVQTSIDSDPICEEPEANVNKCQWGIPNHGFDM</sequence>
<dbReference type="Proteomes" id="UP000789375">
    <property type="component" value="Unassembled WGS sequence"/>
</dbReference>
<gene>
    <name evidence="2" type="ORF">FMOSSE_LOCUS14841</name>
</gene>
<feature type="signal peptide" evidence="1">
    <location>
        <begin position="1"/>
        <end position="22"/>
    </location>
</feature>
<protein>
    <submittedName>
        <fullName evidence="2">3179_t:CDS:1</fullName>
    </submittedName>
</protein>
<dbReference type="EMBL" id="CAJVPP010012755">
    <property type="protein sequence ID" value="CAG8718801.1"/>
    <property type="molecule type" value="Genomic_DNA"/>
</dbReference>
<feature type="chain" id="PRO_5040485748" evidence="1">
    <location>
        <begin position="23"/>
        <end position="124"/>
    </location>
</feature>
<keyword evidence="3" id="KW-1185">Reference proteome</keyword>
<keyword evidence="1" id="KW-0732">Signal</keyword>
<dbReference type="AlphaFoldDB" id="A0A9N9I489"/>